<dbReference type="InterPro" id="IPR036280">
    <property type="entry name" value="Multihaem_cyt_sf"/>
</dbReference>
<dbReference type="GO" id="GO:0020037">
    <property type="term" value="F:heme binding"/>
    <property type="evidence" value="ECO:0007669"/>
    <property type="project" value="InterPro"/>
</dbReference>
<organism evidence="4 5">
    <name type="scientific">Rodentibacter pneumotropicus</name>
    <dbReference type="NCBI Taxonomy" id="758"/>
    <lineage>
        <taxon>Bacteria</taxon>
        <taxon>Pseudomonadati</taxon>
        <taxon>Pseudomonadota</taxon>
        <taxon>Gammaproteobacteria</taxon>
        <taxon>Pasteurellales</taxon>
        <taxon>Pasteurellaceae</taxon>
        <taxon>Rodentibacter</taxon>
    </lineage>
</organism>
<dbReference type="Gene3D" id="3.90.10.10">
    <property type="entry name" value="Cytochrome C3"/>
    <property type="match status" value="1"/>
</dbReference>
<dbReference type="AlphaFoldDB" id="A0A448MSV2"/>
<evidence type="ECO:0000259" key="3">
    <source>
        <dbReference type="Pfam" id="PF22678"/>
    </source>
</evidence>
<dbReference type="NCBIfam" id="TIGR03146">
    <property type="entry name" value="cyt_nit_nrfB"/>
    <property type="match status" value="1"/>
</dbReference>
<evidence type="ECO:0000256" key="1">
    <source>
        <dbReference type="ARBA" id="ARBA00022729"/>
    </source>
</evidence>
<evidence type="ECO:0000313" key="4">
    <source>
        <dbReference type="EMBL" id="VEH68195.1"/>
    </source>
</evidence>
<dbReference type="GO" id="GO:0016491">
    <property type="term" value="F:oxidoreductase activity"/>
    <property type="evidence" value="ECO:0007669"/>
    <property type="project" value="TreeGrafter"/>
</dbReference>
<evidence type="ECO:0000313" key="5">
    <source>
        <dbReference type="Proteomes" id="UP000278733"/>
    </source>
</evidence>
<dbReference type="InterPro" id="IPR017564">
    <property type="entry name" value="Cyt_c_NrfB"/>
</dbReference>
<feature type="chain" id="PRO_5019581977" evidence="2">
    <location>
        <begin position="30"/>
        <end position="242"/>
    </location>
</feature>
<keyword evidence="1 2" id="KW-0732">Signal</keyword>
<proteinExistence type="predicted"/>
<dbReference type="Pfam" id="PF22678">
    <property type="entry name" value="Cytochrom_c_NrfB-like"/>
    <property type="match status" value="1"/>
</dbReference>
<accession>A0A448MSV2</accession>
<dbReference type="InterPro" id="IPR053875">
    <property type="entry name" value="Cytochrom_c_NrfB-like_dom"/>
</dbReference>
<dbReference type="Gene3D" id="1.10.1130.10">
    <property type="entry name" value="Flavocytochrome C3, Chain A"/>
    <property type="match status" value="1"/>
</dbReference>
<dbReference type="KEGG" id="rpne:NCTC8284_03425"/>
<dbReference type="PANTHER" id="PTHR35038">
    <property type="entry name" value="DISSIMILATORY SULFITE REDUCTASE SIRA"/>
    <property type="match status" value="1"/>
</dbReference>
<dbReference type="EMBL" id="LR134405">
    <property type="protein sequence ID" value="VEH68195.1"/>
    <property type="molecule type" value="Genomic_DNA"/>
</dbReference>
<protein>
    <submittedName>
        <fullName evidence="4">Cytochrome c nitrite reductase, pentaheme subunit</fullName>
    </submittedName>
</protein>
<feature type="signal peptide" evidence="2">
    <location>
        <begin position="1"/>
        <end position="29"/>
    </location>
</feature>
<reference evidence="4 5" key="1">
    <citation type="submission" date="2018-12" db="EMBL/GenBank/DDBJ databases">
        <authorList>
            <consortium name="Pathogen Informatics"/>
        </authorList>
    </citation>
    <scope>NUCLEOTIDE SEQUENCE [LARGE SCALE GENOMIC DNA]</scope>
    <source>
        <strain evidence="4 5">NCTC8284</strain>
    </source>
</reference>
<dbReference type="STRING" id="758.GCA_000730685_01417"/>
<dbReference type="InterPro" id="IPR051829">
    <property type="entry name" value="Multiheme_Cytochr_ET"/>
</dbReference>
<dbReference type="SUPFAM" id="SSF48695">
    <property type="entry name" value="Multiheme cytochromes"/>
    <property type="match status" value="1"/>
</dbReference>
<dbReference type="GO" id="GO:0042597">
    <property type="term" value="C:periplasmic space"/>
    <property type="evidence" value="ECO:0007669"/>
    <property type="project" value="InterPro"/>
</dbReference>
<name>A0A448MSV2_9PAST</name>
<gene>
    <name evidence="4" type="primary">nrfB</name>
    <name evidence="4" type="ORF">NCTC8284_03425</name>
</gene>
<sequence length="242" mass="27578">MNLTSFLRNMAKTAALLAFAAATPIIAHAQANSVLNYEPQLDNQRDPNQYCAKCHKFDKVDKNQTLEQSGGELHFGKFHGTHLNQKNPNNGKPITCVSCHGNITENHRRGAKDVMRFEGDIFGEKKPMYSVQEQNQVCFACHQPDKLREKLWAHDVHAMKLPCASCHTLHPKEDAMKGIQPKQRVKLCVDCHSEQQKRQAQQENQPNKRINNDNLLTPKLCFRHGGCDPYDGNAFNFFSKRR</sequence>
<feature type="domain" description="Cytochrome c-type protein NrfB-like" evidence="3">
    <location>
        <begin position="96"/>
        <end position="191"/>
    </location>
</feature>
<dbReference type="Proteomes" id="UP000278733">
    <property type="component" value="Chromosome"/>
</dbReference>
<dbReference type="PANTHER" id="PTHR35038:SF5">
    <property type="entry name" value="CYTOCHROME C-TYPE PROTEIN NRFB"/>
    <property type="match status" value="1"/>
</dbReference>
<dbReference type="NCBIfam" id="NF008659">
    <property type="entry name" value="PRK11659.1"/>
    <property type="match status" value="1"/>
</dbReference>
<evidence type="ECO:0000256" key="2">
    <source>
        <dbReference type="SAM" id="SignalP"/>
    </source>
</evidence>